<sequence length="473" mass="53584">MKSHLIWSPRITALSLLFLVNGGFLLSVIFFGFNFALYLITALISLSLALWQPGGALLAIISLTIVFAKVYTLQPVVLGQAEYKFFLLDVLMIGTYLGVVFRRFLGQSKWRWRSMDWLLISWFALTAIYGWLSWTIWYGQENLIISSLKNYGFYPLLYFATLYLINTKTKLKELAVTAGASVVLTIGFLIYGLAAGQGWGTEITPLTTEGSRLLDFDHAFYMSLAVIGAVAYILYGLKNKWRNFWILVIPVLAFGITASLMRHLWIAGGFATLFFIWLVVKDRSAQLKRLLLVYTVSGAIMTLAIFLVTGVLPNSALSQRFSEARNSLSARAFSLSSSDTSVSWRSSVWQSVWRDYQEQPVLGLGFGQKVFIDMPDYLDYVELRNVHNSFLAVFMQMGILSFLVLMAFGWKLWSSLIREAKGGLRPWNIAMATMLLFCAVAFLFQPYLEANFFNVIFWVLTGVSRRLYEGFTS</sequence>
<evidence type="ECO:0000256" key="5">
    <source>
        <dbReference type="SAM" id="Phobius"/>
    </source>
</evidence>
<evidence type="ECO:0000256" key="1">
    <source>
        <dbReference type="ARBA" id="ARBA00004141"/>
    </source>
</evidence>
<dbReference type="PANTHER" id="PTHR37422">
    <property type="entry name" value="TEICHURONIC ACID BIOSYNTHESIS PROTEIN TUAE"/>
    <property type="match status" value="1"/>
</dbReference>
<feature type="transmembrane region" description="Helical" evidence="5">
    <location>
        <begin position="264"/>
        <end position="280"/>
    </location>
</feature>
<gene>
    <name evidence="7" type="ORF">COT94_04105</name>
</gene>
<comment type="caution">
    <text evidence="7">The sequence shown here is derived from an EMBL/GenBank/DDBJ whole genome shotgun (WGS) entry which is preliminary data.</text>
</comment>
<feature type="transmembrane region" description="Helical" evidence="5">
    <location>
        <begin position="12"/>
        <end position="29"/>
    </location>
</feature>
<organism evidence="7 8">
    <name type="scientific">Candidatus Falkowbacteria bacterium CG10_big_fil_rev_8_21_14_0_10_37_14</name>
    <dbReference type="NCBI Taxonomy" id="1974561"/>
    <lineage>
        <taxon>Bacteria</taxon>
        <taxon>Candidatus Falkowiibacteriota</taxon>
    </lineage>
</organism>
<accession>A0A2M6WSF6</accession>
<evidence type="ECO:0000256" key="2">
    <source>
        <dbReference type="ARBA" id="ARBA00022692"/>
    </source>
</evidence>
<dbReference type="GO" id="GO:0016020">
    <property type="term" value="C:membrane"/>
    <property type="evidence" value="ECO:0007669"/>
    <property type="project" value="UniProtKB-SubCell"/>
</dbReference>
<feature type="domain" description="O-antigen ligase-related" evidence="6">
    <location>
        <begin position="251"/>
        <end position="405"/>
    </location>
</feature>
<dbReference type="InterPro" id="IPR051533">
    <property type="entry name" value="WaaL-like"/>
</dbReference>
<dbReference type="Pfam" id="PF04932">
    <property type="entry name" value="Wzy_C"/>
    <property type="match status" value="1"/>
</dbReference>
<feature type="transmembrane region" description="Helical" evidence="5">
    <location>
        <begin position="151"/>
        <end position="167"/>
    </location>
</feature>
<feature type="transmembrane region" description="Helical" evidence="5">
    <location>
        <begin position="242"/>
        <end position="258"/>
    </location>
</feature>
<keyword evidence="2 5" id="KW-0812">Transmembrane</keyword>
<evidence type="ECO:0000256" key="4">
    <source>
        <dbReference type="ARBA" id="ARBA00023136"/>
    </source>
</evidence>
<name>A0A2M6WSF6_9BACT</name>
<protein>
    <recommendedName>
        <fullName evidence="6">O-antigen ligase-related domain-containing protein</fullName>
    </recommendedName>
</protein>
<keyword evidence="4 5" id="KW-0472">Membrane</keyword>
<evidence type="ECO:0000259" key="6">
    <source>
        <dbReference type="Pfam" id="PF04932"/>
    </source>
</evidence>
<feature type="transmembrane region" description="Helical" evidence="5">
    <location>
        <begin position="117"/>
        <end position="139"/>
    </location>
</feature>
<evidence type="ECO:0000313" key="8">
    <source>
        <dbReference type="Proteomes" id="UP000228533"/>
    </source>
</evidence>
<feature type="transmembrane region" description="Helical" evidence="5">
    <location>
        <begin position="85"/>
        <end position="105"/>
    </location>
</feature>
<keyword evidence="3 5" id="KW-1133">Transmembrane helix</keyword>
<dbReference type="InterPro" id="IPR007016">
    <property type="entry name" value="O-antigen_ligase-rel_domated"/>
</dbReference>
<feature type="transmembrane region" description="Helical" evidence="5">
    <location>
        <begin position="390"/>
        <end position="413"/>
    </location>
</feature>
<reference evidence="8" key="1">
    <citation type="submission" date="2017-09" db="EMBL/GenBank/DDBJ databases">
        <title>Depth-based differentiation of microbial function through sediment-hosted aquifers and enrichment of novel symbionts in the deep terrestrial subsurface.</title>
        <authorList>
            <person name="Probst A.J."/>
            <person name="Ladd B."/>
            <person name="Jarett J.K."/>
            <person name="Geller-Mcgrath D.E."/>
            <person name="Sieber C.M.K."/>
            <person name="Emerson J.B."/>
            <person name="Anantharaman K."/>
            <person name="Thomas B.C."/>
            <person name="Malmstrom R."/>
            <person name="Stieglmeier M."/>
            <person name="Klingl A."/>
            <person name="Woyke T."/>
            <person name="Ryan C.M."/>
            <person name="Banfield J.F."/>
        </authorList>
    </citation>
    <scope>NUCLEOTIDE SEQUENCE [LARGE SCALE GENOMIC DNA]</scope>
</reference>
<evidence type="ECO:0000256" key="3">
    <source>
        <dbReference type="ARBA" id="ARBA00022989"/>
    </source>
</evidence>
<dbReference type="EMBL" id="PFAM01000023">
    <property type="protein sequence ID" value="PIT95743.1"/>
    <property type="molecule type" value="Genomic_DNA"/>
</dbReference>
<dbReference type="Proteomes" id="UP000228533">
    <property type="component" value="Unassembled WGS sequence"/>
</dbReference>
<evidence type="ECO:0000313" key="7">
    <source>
        <dbReference type="EMBL" id="PIT95743.1"/>
    </source>
</evidence>
<feature type="transmembrane region" description="Helical" evidence="5">
    <location>
        <begin position="292"/>
        <end position="312"/>
    </location>
</feature>
<comment type="subcellular location">
    <subcellularLocation>
        <location evidence="1">Membrane</location>
        <topology evidence="1">Multi-pass membrane protein</topology>
    </subcellularLocation>
</comment>
<feature type="transmembrane region" description="Helical" evidence="5">
    <location>
        <begin position="174"/>
        <end position="199"/>
    </location>
</feature>
<feature type="transmembrane region" description="Helical" evidence="5">
    <location>
        <begin position="425"/>
        <end position="444"/>
    </location>
</feature>
<dbReference type="AlphaFoldDB" id="A0A2M6WSF6"/>
<proteinExistence type="predicted"/>
<feature type="transmembrane region" description="Helical" evidence="5">
    <location>
        <begin position="219"/>
        <end position="235"/>
    </location>
</feature>
<dbReference type="PANTHER" id="PTHR37422:SF13">
    <property type="entry name" value="LIPOPOLYSACCHARIDE BIOSYNTHESIS PROTEIN PA4999-RELATED"/>
    <property type="match status" value="1"/>
</dbReference>